<feature type="transmembrane region" description="Helical" evidence="1">
    <location>
        <begin position="54"/>
        <end position="78"/>
    </location>
</feature>
<dbReference type="Proteomes" id="UP000642094">
    <property type="component" value="Unassembled WGS sequence"/>
</dbReference>
<evidence type="ECO:0000313" key="3">
    <source>
        <dbReference type="Proteomes" id="UP000642094"/>
    </source>
</evidence>
<dbReference type="Pfam" id="PF04020">
    <property type="entry name" value="Phage_holin_4_2"/>
    <property type="match status" value="1"/>
</dbReference>
<evidence type="ECO:0000313" key="2">
    <source>
        <dbReference type="EMBL" id="MBD2190057.1"/>
    </source>
</evidence>
<proteinExistence type="predicted"/>
<feature type="transmembrane region" description="Helical" evidence="1">
    <location>
        <begin position="90"/>
        <end position="111"/>
    </location>
</feature>
<keyword evidence="3" id="KW-1185">Reference proteome</keyword>
<reference evidence="2 3" key="1">
    <citation type="journal article" date="2020" name="ISME J.">
        <title>Comparative genomics reveals insights into cyanobacterial evolution and habitat adaptation.</title>
        <authorList>
            <person name="Chen M.Y."/>
            <person name="Teng W.K."/>
            <person name="Zhao L."/>
            <person name="Hu C.X."/>
            <person name="Zhou Y.K."/>
            <person name="Han B.P."/>
            <person name="Song L.R."/>
            <person name="Shu W.S."/>
        </authorList>
    </citation>
    <scope>NUCLEOTIDE SEQUENCE [LARGE SCALE GENOMIC DNA]</scope>
    <source>
        <strain evidence="2 3">FACHB-723</strain>
    </source>
</reference>
<feature type="transmembrane region" description="Helical" evidence="1">
    <location>
        <begin position="30"/>
        <end position="47"/>
    </location>
</feature>
<accession>A0ABR8A1J5</accession>
<dbReference type="PANTHER" id="PTHR37309:SF1">
    <property type="entry name" value="SLR0284 PROTEIN"/>
    <property type="match status" value="1"/>
</dbReference>
<keyword evidence="1" id="KW-0472">Membrane</keyword>
<sequence>MIGYFLTILATALGLLIVDLIVPGVDIANFPSALLAAIVIGLVNAFIRPVLQVLSLPLTFITLGLFSFILNGLLLWIASIIVPGFTMNGLLAFILAPIVLSFCSTFLNKYFAERRTGT</sequence>
<keyword evidence="1" id="KW-1133">Transmembrane helix</keyword>
<comment type="caution">
    <text evidence="2">The sequence shown here is derived from an EMBL/GenBank/DDBJ whole genome shotgun (WGS) entry which is preliminary data.</text>
</comment>
<dbReference type="EMBL" id="JACJQB010000074">
    <property type="protein sequence ID" value="MBD2190057.1"/>
    <property type="molecule type" value="Genomic_DNA"/>
</dbReference>
<dbReference type="InterPro" id="IPR007165">
    <property type="entry name" value="Phage_holin_4_2"/>
</dbReference>
<keyword evidence="1" id="KW-0812">Transmembrane</keyword>
<dbReference type="PANTHER" id="PTHR37309">
    <property type="entry name" value="SLR0284 PROTEIN"/>
    <property type="match status" value="1"/>
</dbReference>
<gene>
    <name evidence="2" type="ORF">H6F41_18200</name>
</gene>
<dbReference type="RefSeq" id="WP_190404864.1">
    <property type="nucleotide sequence ID" value="NZ_JACJQB010000074.1"/>
</dbReference>
<name>A0ABR8A1J5_9CYAN</name>
<protein>
    <submittedName>
        <fullName evidence="2">Phage holin family protein</fullName>
    </submittedName>
</protein>
<organism evidence="2 3">
    <name type="scientific">Pseudanabaena mucicola FACHB-723</name>
    <dbReference type="NCBI Taxonomy" id="2692860"/>
    <lineage>
        <taxon>Bacteria</taxon>
        <taxon>Bacillati</taxon>
        <taxon>Cyanobacteriota</taxon>
        <taxon>Cyanophyceae</taxon>
        <taxon>Pseudanabaenales</taxon>
        <taxon>Pseudanabaenaceae</taxon>
        <taxon>Pseudanabaena</taxon>
    </lineage>
</organism>
<evidence type="ECO:0000256" key="1">
    <source>
        <dbReference type="SAM" id="Phobius"/>
    </source>
</evidence>